<evidence type="ECO:0000256" key="2">
    <source>
        <dbReference type="ARBA" id="ARBA00022679"/>
    </source>
</evidence>
<dbReference type="GO" id="GO:0005783">
    <property type="term" value="C:endoplasmic reticulum"/>
    <property type="evidence" value="ECO:0007669"/>
    <property type="project" value="TreeGrafter"/>
</dbReference>
<reference evidence="13" key="1">
    <citation type="submission" date="2021-02" db="EMBL/GenBank/DDBJ databases">
        <authorList>
            <person name="Dougan E. K."/>
            <person name="Rhodes N."/>
            <person name="Thang M."/>
            <person name="Chan C."/>
        </authorList>
    </citation>
    <scope>NUCLEOTIDE SEQUENCE</scope>
</reference>
<evidence type="ECO:0000256" key="1">
    <source>
        <dbReference type="ARBA" id="ARBA00004127"/>
    </source>
</evidence>
<comment type="domain">
    <text evidence="10">The DHHC domain is required for palmitoyltransferase activity.</text>
</comment>
<dbReference type="AlphaFoldDB" id="A0A813DA30"/>
<keyword evidence="4 10" id="KW-1133">Transmembrane helix</keyword>
<dbReference type="Proteomes" id="UP000654075">
    <property type="component" value="Unassembled WGS sequence"/>
</dbReference>
<accession>A0A813DA30</accession>
<dbReference type="InterPro" id="IPR001594">
    <property type="entry name" value="Palmitoyltrfase_DHHC"/>
</dbReference>
<organism evidence="13 14">
    <name type="scientific">Polarella glacialis</name>
    <name type="common">Dinoflagellate</name>
    <dbReference type="NCBI Taxonomy" id="89957"/>
    <lineage>
        <taxon>Eukaryota</taxon>
        <taxon>Sar</taxon>
        <taxon>Alveolata</taxon>
        <taxon>Dinophyceae</taxon>
        <taxon>Suessiales</taxon>
        <taxon>Suessiaceae</taxon>
        <taxon>Polarella</taxon>
    </lineage>
</organism>
<keyword evidence="3 10" id="KW-0812">Transmembrane</keyword>
<dbReference type="PANTHER" id="PTHR22883:SF43">
    <property type="entry name" value="PALMITOYLTRANSFERASE APP"/>
    <property type="match status" value="1"/>
</dbReference>
<proteinExistence type="inferred from homology"/>
<dbReference type="EC" id="2.3.1.225" evidence="10"/>
<protein>
    <recommendedName>
        <fullName evidence="10">Palmitoyltransferase</fullName>
        <ecNumber evidence="10">2.3.1.225</ecNumber>
    </recommendedName>
</protein>
<evidence type="ECO:0000256" key="8">
    <source>
        <dbReference type="ARBA" id="ARBA00023315"/>
    </source>
</evidence>
<evidence type="ECO:0000256" key="3">
    <source>
        <dbReference type="ARBA" id="ARBA00022692"/>
    </source>
</evidence>
<evidence type="ECO:0000256" key="10">
    <source>
        <dbReference type="RuleBase" id="RU079119"/>
    </source>
</evidence>
<feature type="transmembrane region" description="Helical" evidence="10">
    <location>
        <begin position="149"/>
        <end position="169"/>
    </location>
</feature>
<dbReference type="GO" id="GO:0006612">
    <property type="term" value="P:protein targeting to membrane"/>
    <property type="evidence" value="ECO:0007669"/>
    <property type="project" value="TreeGrafter"/>
</dbReference>
<evidence type="ECO:0000313" key="14">
    <source>
        <dbReference type="Proteomes" id="UP000654075"/>
    </source>
</evidence>
<name>A0A813DA30_POLGL</name>
<keyword evidence="8 10" id="KW-0012">Acyltransferase</keyword>
<keyword evidence="14" id="KW-1185">Reference proteome</keyword>
<gene>
    <name evidence="13" type="ORF">PGLA1383_LOCUS2594</name>
</gene>
<evidence type="ECO:0000313" key="13">
    <source>
        <dbReference type="EMBL" id="CAE8583638.1"/>
    </source>
</evidence>
<keyword evidence="2 10" id="KW-0808">Transferase</keyword>
<evidence type="ECO:0000256" key="9">
    <source>
        <dbReference type="ARBA" id="ARBA00048048"/>
    </source>
</evidence>
<evidence type="ECO:0000256" key="7">
    <source>
        <dbReference type="ARBA" id="ARBA00023288"/>
    </source>
</evidence>
<feature type="transmembrane region" description="Helical" evidence="10">
    <location>
        <begin position="35"/>
        <end position="55"/>
    </location>
</feature>
<dbReference type="GO" id="GO:0019706">
    <property type="term" value="F:protein-cysteine S-palmitoyltransferase activity"/>
    <property type="evidence" value="ECO:0007669"/>
    <property type="project" value="UniProtKB-EC"/>
</dbReference>
<dbReference type="Pfam" id="PF01529">
    <property type="entry name" value="DHHC"/>
    <property type="match status" value="1"/>
</dbReference>
<evidence type="ECO:0000259" key="12">
    <source>
        <dbReference type="Pfam" id="PF01529"/>
    </source>
</evidence>
<evidence type="ECO:0000256" key="4">
    <source>
        <dbReference type="ARBA" id="ARBA00022989"/>
    </source>
</evidence>
<feature type="domain" description="Palmitoyltransferase DHHC" evidence="12">
    <location>
        <begin position="101"/>
        <end position="169"/>
    </location>
</feature>
<keyword evidence="6" id="KW-0564">Palmitate</keyword>
<comment type="caution">
    <text evidence="13">The sequence shown here is derived from an EMBL/GenBank/DDBJ whole genome shotgun (WGS) entry which is preliminary data.</text>
</comment>
<dbReference type="OrthoDB" id="9909019at2759"/>
<dbReference type="GO" id="GO:0005794">
    <property type="term" value="C:Golgi apparatus"/>
    <property type="evidence" value="ECO:0007669"/>
    <property type="project" value="TreeGrafter"/>
</dbReference>
<evidence type="ECO:0000256" key="5">
    <source>
        <dbReference type="ARBA" id="ARBA00023136"/>
    </source>
</evidence>
<dbReference type="EMBL" id="CAJNNV010000817">
    <property type="protein sequence ID" value="CAE8583638.1"/>
    <property type="molecule type" value="Genomic_DNA"/>
</dbReference>
<keyword evidence="5 10" id="KW-0472">Membrane</keyword>
<sequence length="183" mass="19438">MGICVVGVLCAILVAVTQGVTNGPDAEATQLGQIAVILIWAEASIAILSTLYLLFGDAGVIKRTEESCYPIPSEVEQRIRALQSLDSLKNIPGPQGDIRHGSYCVRCLVWRSKDAGKVHHCNVCQRCVTGFDHHCGVFGRCIVRNNMPCFLATIGMMFAGMITAMLAVMSSTAVNPQQGGGGG</sequence>
<dbReference type="InterPro" id="IPR039859">
    <property type="entry name" value="PFA4/ZDH16/20/ERF2-like"/>
</dbReference>
<keyword evidence="11" id="KW-0732">Signal</keyword>
<keyword evidence="7" id="KW-0449">Lipoprotein</keyword>
<dbReference type="PROSITE" id="PS50216">
    <property type="entry name" value="DHHC"/>
    <property type="match status" value="1"/>
</dbReference>
<comment type="similarity">
    <text evidence="10">Belongs to the DHHC palmitoyltransferase family.</text>
</comment>
<evidence type="ECO:0000256" key="6">
    <source>
        <dbReference type="ARBA" id="ARBA00023139"/>
    </source>
</evidence>
<evidence type="ECO:0000256" key="11">
    <source>
        <dbReference type="SAM" id="SignalP"/>
    </source>
</evidence>
<feature type="signal peptide" evidence="11">
    <location>
        <begin position="1"/>
        <end position="19"/>
    </location>
</feature>
<comment type="catalytic activity">
    <reaction evidence="9 10">
        <text>L-cysteinyl-[protein] + hexadecanoyl-CoA = S-hexadecanoyl-L-cysteinyl-[protein] + CoA</text>
        <dbReference type="Rhea" id="RHEA:36683"/>
        <dbReference type="Rhea" id="RHEA-COMP:10131"/>
        <dbReference type="Rhea" id="RHEA-COMP:11032"/>
        <dbReference type="ChEBI" id="CHEBI:29950"/>
        <dbReference type="ChEBI" id="CHEBI:57287"/>
        <dbReference type="ChEBI" id="CHEBI:57379"/>
        <dbReference type="ChEBI" id="CHEBI:74151"/>
        <dbReference type="EC" id="2.3.1.225"/>
    </reaction>
</comment>
<feature type="chain" id="PRO_5032871055" description="Palmitoyltransferase" evidence="11">
    <location>
        <begin position="20"/>
        <end position="183"/>
    </location>
</feature>
<dbReference type="PANTHER" id="PTHR22883">
    <property type="entry name" value="ZINC FINGER DHHC DOMAIN CONTAINING PROTEIN"/>
    <property type="match status" value="1"/>
</dbReference>
<comment type="subcellular location">
    <subcellularLocation>
        <location evidence="1">Endomembrane system</location>
        <topology evidence="1">Multi-pass membrane protein</topology>
    </subcellularLocation>
</comment>